<organism evidence="2 3">
    <name type="scientific">Knufia fluminis</name>
    <dbReference type="NCBI Taxonomy" id="191047"/>
    <lineage>
        <taxon>Eukaryota</taxon>
        <taxon>Fungi</taxon>
        <taxon>Dikarya</taxon>
        <taxon>Ascomycota</taxon>
        <taxon>Pezizomycotina</taxon>
        <taxon>Eurotiomycetes</taxon>
        <taxon>Chaetothyriomycetidae</taxon>
        <taxon>Chaetothyriales</taxon>
        <taxon>Trichomeriaceae</taxon>
        <taxon>Knufia</taxon>
    </lineage>
</organism>
<dbReference type="EMBL" id="JAKLMC020000031">
    <property type="protein sequence ID" value="KAK5949857.1"/>
    <property type="molecule type" value="Genomic_DNA"/>
</dbReference>
<proteinExistence type="predicted"/>
<comment type="caution">
    <text evidence="2">The sequence shown here is derived from an EMBL/GenBank/DDBJ whole genome shotgun (WGS) entry which is preliminary data.</text>
</comment>
<keyword evidence="3" id="KW-1185">Reference proteome</keyword>
<feature type="compositionally biased region" description="Basic and acidic residues" evidence="1">
    <location>
        <begin position="69"/>
        <end position="95"/>
    </location>
</feature>
<accession>A0AAN8EFZ6</accession>
<dbReference type="AlphaFoldDB" id="A0AAN8EFZ6"/>
<gene>
    <name evidence="2" type="ORF">OHC33_009042</name>
</gene>
<evidence type="ECO:0000313" key="2">
    <source>
        <dbReference type="EMBL" id="KAK5949857.1"/>
    </source>
</evidence>
<evidence type="ECO:0000313" key="3">
    <source>
        <dbReference type="Proteomes" id="UP001316803"/>
    </source>
</evidence>
<protein>
    <submittedName>
        <fullName evidence="2">Uncharacterized protein</fullName>
    </submittedName>
</protein>
<evidence type="ECO:0000256" key="1">
    <source>
        <dbReference type="SAM" id="MobiDB-lite"/>
    </source>
</evidence>
<name>A0AAN8EFZ6_9EURO</name>
<reference evidence="2 3" key="1">
    <citation type="submission" date="2022-12" db="EMBL/GenBank/DDBJ databases">
        <title>Genomic features and morphological characterization of a novel Knufia sp. strain isolated from spacecraft assembly facility.</title>
        <authorList>
            <person name="Teixeira M."/>
            <person name="Chander A.M."/>
            <person name="Stajich J.E."/>
            <person name="Venkateswaran K."/>
        </authorList>
    </citation>
    <scope>NUCLEOTIDE SEQUENCE [LARGE SCALE GENOMIC DNA]</scope>
    <source>
        <strain evidence="2 3">FJI-L2-BK-P2</strain>
    </source>
</reference>
<feature type="region of interest" description="Disordered" evidence="1">
    <location>
        <begin position="49"/>
        <end position="100"/>
    </location>
</feature>
<dbReference type="Proteomes" id="UP001316803">
    <property type="component" value="Unassembled WGS sequence"/>
</dbReference>
<sequence>MQVSKRALDGWNWSYSSTFVFKTALPSISEEFLDVQSNKHHLVPWATMSEHASQEAAPPADVSAHSGTTKRDADGEESKSAADGRDTDEDRKEGNYNDTGPYSQTWVNYSSVVLNLDECTVYNDASPYINIITSPASTLSKIQGSQTLSFEQTWTAVNVDPCYGRVVWKDPNTGCRYGITIEQGMQVSSLGWAPYWTYKTNDTKNPGYNDWVNPVANPGDPFTFPPQAGDKLVVNTKTTAAHHQSLVMTITITDAK</sequence>